<dbReference type="Proteomes" id="UP000566711">
    <property type="component" value="Unassembled WGS sequence"/>
</dbReference>
<dbReference type="EMBL" id="JACEZS010000010">
    <property type="protein sequence ID" value="MBA5606251.1"/>
    <property type="molecule type" value="Genomic_DNA"/>
</dbReference>
<evidence type="ECO:0000313" key="1">
    <source>
        <dbReference type="EMBL" id="MBA5606251.1"/>
    </source>
</evidence>
<organism evidence="1 2">
    <name type="scientific">Rugamonas fusca</name>
    <dbReference type="NCBI Taxonomy" id="2758568"/>
    <lineage>
        <taxon>Bacteria</taxon>
        <taxon>Pseudomonadati</taxon>
        <taxon>Pseudomonadota</taxon>
        <taxon>Betaproteobacteria</taxon>
        <taxon>Burkholderiales</taxon>
        <taxon>Oxalobacteraceae</taxon>
        <taxon>Telluria group</taxon>
        <taxon>Rugamonas</taxon>
    </lineage>
</organism>
<reference evidence="1 2" key="1">
    <citation type="submission" date="2020-07" db="EMBL/GenBank/DDBJ databases">
        <title>Novel species isolated from subtropical streams in China.</title>
        <authorList>
            <person name="Lu H."/>
        </authorList>
    </citation>
    <scope>NUCLEOTIDE SEQUENCE [LARGE SCALE GENOMIC DNA]</scope>
    <source>
        <strain evidence="1 2">FT3S</strain>
    </source>
</reference>
<protein>
    <recommendedName>
        <fullName evidence="3">LexA regulated protein</fullName>
    </recommendedName>
</protein>
<name>A0A7W2EHZ5_9BURK</name>
<dbReference type="AlphaFoldDB" id="A0A7W2EHZ5"/>
<evidence type="ECO:0008006" key="3">
    <source>
        <dbReference type="Google" id="ProtNLM"/>
    </source>
</evidence>
<comment type="caution">
    <text evidence="1">The sequence shown here is derived from an EMBL/GenBank/DDBJ whole genome shotgun (WGS) entry which is preliminary data.</text>
</comment>
<dbReference type="RefSeq" id="WP_182218152.1">
    <property type="nucleotide sequence ID" value="NZ_JACEZS010000010.1"/>
</dbReference>
<accession>A0A7W2EHZ5</accession>
<keyword evidence="2" id="KW-1185">Reference proteome</keyword>
<gene>
    <name evidence="1" type="ORF">H3H36_12895</name>
</gene>
<proteinExistence type="predicted"/>
<evidence type="ECO:0000313" key="2">
    <source>
        <dbReference type="Proteomes" id="UP000566711"/>
    </source>
</evidence>
<sequence>MRKTDLAKYDAKKLMGKMNAPGGAEFGKAAEVVDRREQRRRDQALGLVPFAVKLNSDLVTQIKALAAEQGADLNEVVAALLQKGLAS</sequence>